<evidence type="ECO:0000256" key="2">
    <source>
        <dbReference type="ARBA" id="ARBA00022729"/>
    </source>
</evidence>
<dbReference type="Pfam" id="PF13855">
    <property type="entry name" value="LRR_8"/>
    <property type="match status" value="1"/>
</dbReference>
<dbReference type="Pfam" id="PF01462">
    <property type="entry name" value="LRRNT"/>
    <property type="match status" value="1"/>
</dbReference>
<keyword evidence="8" id="KW-1185">Reference proteome</keyword>
<keyword evidence="3" id="KW-0677">Repeat</keyword>
<keyword evidence="5" id="KW-1133">Transmembrane helix</keyword>
<dbReference type="Ensembl" id="ENSOABT00000075451.1">
    <property type="protein sequence ID" value="ENSOABP00000063438.1"/>
    <property type="gene ID" value="ENSOABG00000029893.1"/>
</dbReference>
<dbReference type="Proteomes" id="UP000472276">
    <property type="component" value="Unassembled WGS sequence"/>
</dbReference>
<dbReference type="SUPFAM" id="SSF52058">
    <property type="entry name" value="L domain-like"/>
    <property type="match status" value="1"/>
</dbReference>
<evidence type="ECO:0000259" key="6">
    <source>
        <dbReference type="SMART" id="SM00013"/>
    </source>
</evidence>
<reference evidence="7" key="2">
    <citation type="submission" date="2025-08" db="UniProtKB">
        <authorList>
            <consortium name="Ensembl"/>
        </authorList>
    </citation>
    <scope>IDENTIFICATION</scope>
</reference>
<protein>
    <recommendedName>
        <fullName evidence="6">LRRNT domain-containing protein</fullName>
    </recommendedName>
</protein>
<feature type="region of interest" description="Disordered" evidence="4">
    <location>
        <begin position="330"/>
        <end position="354"/>
    </location>
</feature>
<sequence length="434" mass="48909">MHRRATWGYGYVACSLEHPGIKPHTFRLVDNLPYLLRALSMPVCSASVLYLLLLLLCGLLGGWVLSICPAACSCSGGHRVVDCSSRGLTKLPPGLQHNIRFLNLSFNSLQGLDSQLSHYAHLRTLDLSYNRLESLPPALPRSLWDIRAAGNHLRSLDKNDTAYHWNLKVLDLSDNELERVVFINNTLLSLRSLNLSHNRFWTVPTNMPHNLEIIDLSHNYLLQILPGSLDRLPRLAQFYLHANRFTWLSEGIFDNLIGLEIITLGDNPWACEEEEHITKLLRWSEKTRATVLGCPCYTRPICGQSHLPVTGRERYSARFTESPLWVNSRSEGQDVQLPPRTVENTPNYQAKSPLVDSGMYQGKAGMNESGDHIWTSSTSMDSFSSHTSTTEHPKSLTKKPKLTNLYNEGCKLDIKTQQTVILSVVVMTTAFTTF</sequence>
<evidence type="ECO:0000313" key="8">
    <source>
        <dbReference type="Proteomes" id="UP000472276"/>
    </source>
</evidence>
<dbReference type="Pfam" id="PF00560">
    <property type="entry name" value="LRR_1"/>
    <property type="match status" value="1"/>
</dbReference>
<keyword evidence="2" id="KW-0732">Signal</keyword>
<feature type="compositionally biased region" description="Low complexity" evidence="4">
    <location>
        <begin position="375"/>
        <end position="388"/>
    </location>
</feature>
<dbReference type="InterPro" id="IPR051071">
    <property type="entry name" value="LRR-bact_E3_ubiq_ligases"/>
</dbReference>
<dbReference type="InterPro" id="IPR001611">
    <property type="entry name" value="Leu-rich_rpt"/>
</dbReference>
<dbReference type="PANTHER" id="PTHR47114:SF4">
    <property type="entry name" value="OLIGODENDROCYTE MYELIN GLYCOPROTEIN B"/>
    <property type="match status" value="1"/>
</dbReference>
<dbReference type="SMART" id="SM00013">
    <property type="entry name" value="LRRNT"/>
    <property type="match status" value="1"/>
</dbReference>
<dbReference type="FunFam" id="3.80.10.10:FF:000445">
    <property type="entry name" value="Oligodendrocyte myelin glycoprotein b"/>
    <property type="match status" value="1"/>
</dbReference>
<dbReference type="PANTHER" id="PTHR47114">
    <property type="match status" value="1"/>
</dbReference>
<gene>
    <name evidence="7" type="primary">LOC120443632</name>
</gene>
<name>A0AAZ1X6W4_OREAU</name>
<dbReference type="Gene3D" id="3.80.10.10">
    <property type="entry name" value="Ribonuclease Inhibitor"/>
    <property type="match status" value="2"/>
</dbReference>
<feature type="transmembrane region" description="Helical" evidence="5">
    <location>
        <begin position="43"/>
        <end position="65"/>
    </location>
</feature>
<dbReference type="GO" id="GO:0031102">
    <property type="term" value="P:neuron projection regeneration"/>
    <property type="evidence" value="ECO:0007669"/>
    <property type="project" value="TreeGrafter"/>
</dbReference>
<dbReference type="PRINTS" id="PR00019">
    <property type="entry name" value="LEURICHRPT"/>
</dbReference>
<evidence type="ECO:0000256" key="4">
    <source>
        <dbReference type="SAM" id="MobiDB-lite"/>
    </source>
</evidence>
<evidence type="ECO:0000313" key="7">
    <source>
        <dbReference type="Ensembl" id="ENSOABP00000063438.1"/>
    </source>
</evidence>
<organism evidence="7 8">
    <name type="scientific">Oreochromis aureus</name>
    <name type="common">Israeli tilapia</name>
    <name type="synonym">Chromis aureus</name>
    <dbReference type="NCBI Taxonomy" id="47969"/>
    <lineage>
        <taxon>Eukaryota</taxon>
        <taxon>Metazoa</taxon>
        <taxon>Chordata</taxon>
        <taxon>Craniata</taxon>
        <taxon>Vertebrata</taxon>
        <taxon>Euteleostomi</taxon>
        <taxon>Actinopterygii</taxon>
        <taxon>Neopterygii</taxon>
        <taxon>Teleostei</taxon>
        <taxon>Neoteleostei</taxon>
        <taxon>Acanthomorphata</taxon>
        <taxon>Ovalentaria</taxon>
        <taxon>Cichlomorphae</taxon>
        <taxon>Cichliformes</taxon>
        <taxon>Cichlidae</taxon>
        <taxon>African cichlids</taxon>
        <taxon>Pseudocrenilabrinae</taxon>
        <taxon>Oreochromini</taxon>
        <taxon>Oreochromis</taxon>
    </lineage>
</organism>
<evidence type="ECO:0000256" key="1">
    <source>
        <dbReference type="ARBA" id="ARBA00022614"/>
    </source>
</evidence>
<dbReference type="AlphaFoldDB" id="A0AAZ1X6W4"/>
<reference evidence="7" key="3">
    <citation type="submission" date="2025-09" db="UniProtKB">
        <authorList>
            <consortium name="Ensembl"/>
        </authorList>
    </citation>
    <scope>IDENTIFICATION</scope>
</reference>
<keyword evidence="5" id="KW-0472">Membrane</keyword>
<dbReference type="InterPro" id="IPR000372">
    <property type="entry name" value="LRRNT"/>
</dbReference>
<dbReference type="InterPro" id="IPR003591">
    <property type="entry name" value="Leu-rich_rpt_typical-subtyp"/>
</dbReference>
<evidence type="ECO:0000256" key="3">
    <source>
        <dbReference type="ARBA" id="ARBA00022737"/>
    </source>
</evidence>
<reference evidence="8" key="1">
    <citation type="submission" date="2020-03" db="EMBL/GenBank/DDBJ databases">
        <title>Evolution of repeat sequences and sex chromosomes of tilapia species revealed by chromosome-level genomes.</title>
        <authorList>
            <person name="Xu L."/>
            <person name="Tao W."/>
            <person name="Wang D."/>
            <person name="Zhou Q."/>
        </authorList>
    </citation>
    <scope>NUCLEOTIDE SEQUENCE [LARGE SCALE GENOMIC DNA]</scope>
    <source>
        <strain evidence="8">Israel</strain>
    </source>
</reference>
<proteinExistence type="predicted"/>
<accession>A0AAZ1X6W4</accession>
<keyword evidence="5" id="KW-0812">Transmembrane</keyword>
<dbReference type="InterPro" id="IPR032675">
    <property type="entry name" value="LRR_dom_sf"/>
</dbReference>
<evidence type="ECO:0000256" key="5">
    <source>
        <dbReference type="SAM" id="Phobius"/>
    </source>
</evidence>
<keyword evidence="1" id="KW-0433">Leucine-rich repeat</keyword>
<dbReference type="SMART" id="SM00369">
    <property type="entry name" value="LRR_TYP"/>
    <property type="match status" value="4"/>
</dbReference>
<dbReference type="PROSITE" id="PS51450">
    <property type="entry name" value="LRR"/>
    <property type="match status" value="2"/>
</dbReference>
<feature type="domain" description="LRRNT" evidence="6">
    <location>
        <begin position="67"/>
        <end position="101"/>
    </location>
</feature>
<feature type="region of interest" description="Disordered" evidence="4">
    <location>
        <begin position="366"/>
        <end position="397"/>
    </location>
</feature>